<evidence type="ECO:0000256" key="8">
    <source>
        <dbReference type="ARBA" id="ARBA00025197"/>
    </source>
</evidence>
<evidence type="ECO:0000313" key="11">
    <source>
        <dbReference type="EMBL" id="AKP94632.1"/>
    </source>
</evidence>
<keyword evidence="6 10" id="KW-0793">Thylakoid</keyword>
<dbReference type="AlphaFoldDB" id="A0A0H4T300"/>
<dbReference type="HAMAP" id="MF_00433">
    <property type="entry name" value="Cytb6_f_PetL"/>
    <property type="match status" value="1"/>
</dbReference>
<evidence type="ECO:0000256" key="4">
    <source>
        <dbReference type="ARBA" id="ARBA00022982"/>
    </source>
</evidence>
<evidence type="ECO:0000256" key="2">
    <source>
        <dbReference type="ARBA" id="ARBA00022448"/>
    </source>
</evidence>
<sequence length="31" mass="3308">MSILLGYIILLVCAFGFAAGLYFGLSSIKLI</sequence>
<evidence type="ECO:0000256" key="6">
    <source>
        <dbReference type="ARBA" id="ARBA00023078"/>
    </source>
</evidence>
<dbReference type="GO" id="GO:0015979">
    <property type="term" value="P:photosynthesis"/>
    <property type="evidence" value="ECO:0007669"/>
    <property type="project" value="UniProtKB-KW"/>
</dbReference>
<dbReference type="GeneID" id="25077762"/>
<keyword evidence="5 10" id="KW-1133">Transmembrane helix</keyword>
<dbReference type="RefSeq" id="YP_009159214.1">
    <property type="nucleotide sequence ID" value="NC_027589.1"/>
</dbReference>
<comment type="similarity">
    <text evidence="10">Belongs to the PetL family.</text>
</comment>
<protein>
    <recommendedName>
        <fullName evidence="10">Cytochrome b6-f complex subunit 6</fullName>
    </recommendedName>
    <alternativeName>
        <fullName evidence="10">Cytochrome b6-f complex subunit PetL</fullName>
    </alternativeName>
    <alternativeName>
        <fullName evidence="10">Cytochrome b6-f complex subunit VI</fullName>
    </alternativeName>
</protein>
<keyword evidence="2 10" id="KW-0813">Transport</keyword>
<dbReference type="GO" id="GO:0009512">
    <property type="term" value="C:cytochrome b6f complex"/>
    <property type="evidence" value="ECO:0007669"/>
    <property type="project" value="InterPro"/>
</dbReference>
<comment type="function">
    <text evidence="8 10">Component of the cytochrome b6-f complex, which mediates electron transfer between photosystem II (PSII) and photosystem I (PSI), cyclic electron flow around PSI, and state transitions. PetL is important for photoautotrophic growth as well as for electron transfer efficiency and stability of the cytochrome b6-f complex.</text>
</comment>
<reference evidence="11" key="1">
    <citation type="journal article" date="2015" name="PLoS ONE">
        <title>The Plastid Genome of the Cryptomonad Teleaulax amphioxeia.</title>
        <authorList>
            <person name="Kim J.I."/>
            <person name="Yoon H.S."/>
            <person name="Yi G."/>
            <person name="Kim H.S."/>
            <person name="Yih W."/>
            <person name="Shin W."/>
        </authorList>
    </citation>
    <scope>NUCLEOTIDE SEQUENCE</scope>
    <source>
        <strain evidence="11">HACCP-CR01</strain>
    </source>
</reference>
<keyword evidence="11" id="KW-0934">Plastid</keyword>
<dbReference type="EMBL" id="KP899713">
    <property type="protein sequence ID" value="AKP94632.1"/>
    <property type="molecule type" value="Genomic_DNA"/>
</dbReference>
<keyword evidence="4 10" id="KW-0249">Electron transport</keyword>
<accession>A0A0H4T300</accession>
<name>A0A0H4T300_9CRYP</name>
<proteinExistence type="inferred from homology"/>
<comment type="subunit">
    <text evidence="9 10">The 4 large subunits of the cytochrome b6-f complex are cytochrome b6, subunit IV (17 kDa polypeptide, PetD), cytochrome f and the Rieske protein, while the 4 small subunits are PetG, PetL, PetM and PetN. The complex functions as a dimer.</text>
</comment>
<evidence type="ECO:0000256" key="1">
    <source>
        <dbReference type="ARBA" id="ARBA00004167"/>
    </source>
</evidence>
<keyword evidence="10" id="KW-0602">Photosynthesis</keyword>
<dbReference type="InterPro" id="IPR007802">
    <property type="entry name" value="Cyt_b6/f_cplx_su6"/>
</dbReference>
<feature type="transmembrane region" description="Helical" evidence="10">
    <location>
        <begin position="6"/>
        <end position="25"/>
    </location>
</feature>
<keyword evidence="3 10" id="KW-0812">Transmembrane</keyword>
<keyword evidence="7 10" id="KW-0472">Membrane</keyword>
<dbReference type="GO" id="GO:0042651">
    <property type="term" value="C:thylakoid membrane"/>
    <property type="evidence" value="ECO:0007669"/>
    <property type="project" value="UniProtKB-UniRule"/>
</dbReference>
<organism evidence="11">
    <name type="scientific">Teleaulax amphioxeia</name>
    <dbReference type="NCBI Taxonomy" id="77931"/>
    <lineage>
        <taxon>Eukaryota</taxon>
        <taxon>Cryptophyceae</taxon>
        <taxon>Pyrenomonadales</taxon>
        <taxon>Geminigeraceae</taxon>
        <taxon>Teleaulax</taxon>
    </lineage>
</organism>
<gene>
    <name evidence="10 11" type="primary">petL</name>
    <name evidence="11" type="ORF">TampPt_p062</name>
</gene>
<evidence type="ECO:0000256" key="10">
    <source>
        <dbReference type="HAMAP-Rule" id="MF_00433"/>
    </source>
</evidence>
<evidence type="ECO:0000256" key="5">
    <source>
        <dbReference type="ARBA" id="ARBA00022989"/>
    </source>
</evidence>
<dbReference type="Pfam" id="PF05115">
    <property type="entry name" value="PetL"/>
    <property type="match status" value="1"/>
</dbReference>
<evidence type="ECO:0000256" key="3">
    <source>
        <dbReference type="ARBA" id="ARBA00022692"/>
    </source>
</evidence>
<geneLocation type="plastid" evidence="11"/>
<evidence type="ECO:0000256" key="9">
    <source>
        <dbReference type="ARBA" id="ARBA00025834"/>
    </source>
</evidence>
<evidence type="ECO:0000256" key="7">
    <source>
        <dbReference type="ARBA" id="ARBA00023136"/>
    </source>
</evidence>
<dbReference type="GO" id="GO:0009055">
    <property type="term" value="F:electron transfer activity"/>
    <property type="evidence" value="ECO:0007669"/>
    <property type="project" value="InterPro"/>
</dbReference>
<comment type="subcellular location">
    <subcellularLocation>
        <location evidence="10">Cellular thylakoid membrane</location>
        <topology evidence="10">Single-pass membrane protein</topology>
    </subcellularLocation>
    <subcellularLocation>
        <location evidence="1">Membrane</location>
        <topology evidence="1">Single-pass membrane protein</topology>
    </subcellularLocation>
</comment>